<dbReference type="PROSITE" id="PS51257">
    <property type="entry name" value="PROKAR_LIPOPROTEIN"/>
    <property type="match status" value="1"/>
</dbReference>
<proteinExistence type="predicted"/>
<dbReference type="RefSeq" id="WP_369330323.1">
    <property type="nucleotide sequence ID" value="NZ_JAULBC010000005.1"/>
</dbReference>
<evidence type="ECO:0000313" key="3">
    <source>
        <dbReference type="Proteomes" id="UP001560573"/>
    </source>
</evidence>
<accession>A0ABV3ZGF9</accession>
<feature type="chain" id="PRO_5047105037" evidence="1">
    <location>
        <begin position="25"/>
        <end position="260"/>
    </location>
</feature>
<evidence type="ECO:0000256" key="1">
    <source>
        <dbReference type="SAM" id="SignalP"/>
    </source>
</evidence>
<sequence>MKRIFLLSLLAAFTSFSCSKKATAPANEISSQERDAPQLINGRLVFSDERAFYEYVEARMSKSADELAAAGDTSGFKSLYLRSQSDDDVEISEEIEDLKQFNFPLPFLFVINQDGEVQIGDYIVWYSRGKKYFISKQSESMLSKLKENPDLIKDCVPAGSSLVQKKSSDNERTSFSLSNALDARHQKTFFQINYQGRTMNGDRKYVHEIITYYEGNYPAGPAIVWRSYIYLRIKLEWKGRNGNLQEKGGRLELHYRGRRQ</sequence>
<name>A0ABV3ZGF9_9BACT</name>
<keyword evidence="1" id="KW-0732">Signal</keyword>
<keyword evidence="3" id="KW-1185">Reference proteome</keyword>
<reference evidence="2 3" key="1">
    <citation type="submission" date="2023-07" db="EMBL/GenBank/DDBJ databases">
        <authorList>
            <person name="Lian W.-H."/>
        </authorList>
    </citation>
    <scope>NUCLEOTIDE SEQUENCE [LARGE SCALE GENOMIC DNA]</scope>
    <source>
        <strain evidence="2 3">SYSU DXS3180</strain>
    </source>
</reference>
<gene>
    <name evidence="2" type="ORF">QTN47_15500</name>
</gene>
<dbReference type="Proteomes" id="UP001560573">
    <property type="component" value="Unassembled WGS sequence"/>
</dbReference>
<comment type="caution">
    <text evidence="2">The sequence shown here is derived from an EMBL/GenBank/DDBJ whole genome shotgun (WGS) entry which is preliminary data.</text>
</comment>
<dbReference type="EMBL" id="JAULBC010000005">
    <property type="protein sequence ID" value="MEX6688913.1"/>
    <property type="molecule type" value="Genomic_DNA"/>
</dbReference>
<protein>
    <submittedName>
        <fullName evidence="2">Uncharacterized protein</fullName>
    </submittedName>
</protein>
<feature type="signal peptide" evidence="1">
    <location>
        <begin position="1"/>
        <end position="24"/>
    </location>
</feature>
<organism evidence="2 3">
    <name type="scientific">Danxiaibacter flavus</name>
    <dbReference type="NCBI Taxonomy" id="3049108"/>
    <lineage>
        <taxon>Bacteria</taxon>
        <taxon>Pseudomonadati</taxon>
        <taxon>Bacteroidota</taxon>
        <taxon>Chitinophagia</taxon>
        <taxon>Chitinophagales</taxon>
        <taxon>Chitinophagaceae</taxon>
        <taxon>Danxiaibacter</taxon>
    </lineage>
</organism>
<evidence type="ECO:0000313" key="2">
    <source>
        <dbReference type="EMBL" id="MEX6688913.1"/>
    </source>
</evidence>